<keyword evidence="2" id="KW-0732">Signal</keyword>
<evidence type="ECO:0000256" key="2">
    <source>
        <dbReference type="SAM" id="SignalP"/>
    </source>
</evidence>
<organism evidence="3 4">
    <name type="scientific">Gryllus longicercus</name>
    <dbReference type="NCBI Taxonomy" id="2509291"/>
    <lineage>
        <taxon>Eukaryota</taxon>
        <taxon>Metazoa</taxon>
        <taxon>Ecdysozoa</taxon>
        <taxon>Arthropoda</taxon>
        <taxon>Hexapoda</taxon>
        <taxon>Insecta</taxon>
        <taxon>Pterygota</taxon>
        <taxon>Neoptera</taxon>
        <taxon>Polyneoptera</taxon>
        <taxon>Orthoptera</taxon>
        <taxon>Ensifera</taxon>
        <taxon>Gryllidea</taxon>
        <taxon>Grylloidea</taxon>
        <taxon>Gryllidae</taxon>
        <taxon>Gryllinae</taxon>
        <taxon>Gryllus</taxon>
    </lineage>
</organism>
<feature type="signal peptide" evidence="2">
    <location>
        <begin position="1"/>
        <end position="27"/>
    </location>
</feature>
<feature type="region of interest" description="Disordered" evidence="1">
    <location>
        <begin position="500"/>
        <end position="529"/>
    </location>
</feature>
<keyword evidence="4" id="KW-1185">Reference proteome</keyword>
<protein>
    <submittedName>
        <fullName evidence="3">Uncharacterized protein</fullName>
    </submittedName>
</protein>
<reference evidence="3 4" key="1">
    <citation type="submission" date="2024-03" db="EMBL/GenBank/DDBJ databases">
        <title>The genome assembly and annotation of the cricket Gryllus longicercus Weissman &amp; Gray.</title>
        <authorList>
            <person name="Szrajer S."/>
            <person name="Gray D."/>
            <person name="Ylla G."/>
        </authorList>
    </citation>
    <scope>NUCLEOTIDE SEQUENCE [LARGE SCALE GENOMIC DNA]</scope>
    <source>
        <strain evidence="3">DAG 2021-001</strain>
        <tissue evidence="3">Whole body minus gut</tissue>
    </source>
</reference>
<gene>
    <name evidence="3" type="ORF">R5R35_006492</name>
</gene>
<comment type="caution">
    <text evidence="3">The sequence shown here is derived from an EMBL/GenBank/DDBJ whole genome shotgun (WGS) entry which is preliminary data.</text>
</comment>
<feature type="compositionally biased region" description="Acidic residues" evidence="1">
    <location>
        <begin position="519"/>
        <end position="529"/>
    </location>
</feature>
<feature type="chain" id="PRO_5042953096" evidence="2">
    <location>
        <begin position="28"/>
        <end position="529"/>
    </location>
</feature>
<accession>A0AAN9Z5C9</accession>
<dbReference type="AlphaFoldDB" id="A0AAN9Z5C9"/>
<evidence type="ECO:0000256" key="1">
    <source>
        <dbReference type="SAM" id="MobiDB-lite"/>
    </source>
</evidence>
<sequence>MQLTMAPRIRQVVLMLLAATTVAVTSSTSGPLELEVYKYFINQTFLQRQFPCSKEEVECFKNLQLLHEADGKCYSVGEQGPCAEGEVFHADKHEASRKGGHIRGTCSSGCGDASRFPVGATGECLTREEVEAKICREDLYLTPALDAFGQWVCDWTESPCEVAGRGVPFKGQYDYMEYNGLCFPPDILRIWSSDERNVTVVDKETSNHPMLEFFTNTTYRDREYPCTEEEKACLQYGRILHSNGNCYVPGQSMALCDGQMYHLDWEEAKNGRLVGTCNSTCTGYQQPNVASGDCENYNTMMEVCRWEWGMQTQQNEFGQMACQCSWTPGLRRKRPTLPPPASGPGLCRVPDFSNPVRPPTYDMTLTVGFLVPCSEEEFACLREGRVLAGGACHALRTQGPCADGEELVLDKHALARARLQAVCKARPCPEGSVLMPIDAQCLTHQQVVARLCEGQKVALDEFGGWQCDFQGDFPANLSSVVRHDSDGSCELPDKYSVYPGNPIHPLYTPGNDSTNSSSEPDESVENNTV</sequence>
<evidence type="ECO:0000313" key="4">
    <source>
        <dbReference type="Proteomes" id="UP001378592"/>
    </source>
</evidence>
<evidence type="ECO:0000313" key="3">
    <source>
        <dbReference type="EMBL" id="KAK7863412.1"/>
    </source>
</evidence>
<dbReference type="Proteomes" id="UP001378592">
    <property type="component" value="Unassembled WGS sequence"/>
</dbReference>
<name>A0AAN9Z5C9_9ORTH</name>
<dbReference type="EMBL" id="JAZDUA010000231">
    <property type="protein sequence ID" value="KAK7863412.1"/>
    <property type="molecule type" value="Genomic_DNA"/>
</dbReference>
<proteinExistence type="predicted"/>